<evidence type="ECO:0000313" key="2">
    <source>
        <dbReference type="Proteomes" id="UP001209654"/>
    </source>
</evidence>
<dbReference type="InterPro" id="IPR021848">
    <property type="entry name" value="HODM_asu-like"/>
</dbReference>
<dbReference type="Proteomes" id="UP001209654">
    <property type="component" value="Unassembled WGS sequence"/>
</dbReference>
<organism evidence="1 2">
    <name type="scientific">Arthrobacter mangrovi</name>
    <dbReference type="NCBI Taxonomy" id="2966350"/>
    <lineage>
        <taxon>Bacteria</taxon>
        <taxon>Bacillati</taxon>
        <taxon>Actinomycetota</taxon>
        <taxon>Actinomycetes</taxon>
        <taxon>Micrococcales</taxon>
        <taxon>Micrococcaceae</taxon>
        <taxon>Arthrobacter</taxon>
    </lineage>
</organism>
<evidence type="ECO:0008006" key="3">
    <source>
        <dbReference type="Google" id="ProtNLM"/>
    </source>
</evidence>
<dbReference type="EMBL" id="BRVS01000001">
    <property type="protein sequence ID" value="GLB65966.1"/>
    <property type="molecule type" value="Genomic_DNA"/>
</dbReference>
<dbReference type="Pfam" id="PF11927">
    <property type="entry name" value="HODM_asu-like"/>
    <property type="match status" value="1"/>
</dbReference>
<keyword evidence="2" id="KW-1185">Reference proteome</keyword>
<accession>A0ABQ5MPN8</accession>
<evidence type="ECO:0000313" key="1">
    <source>
        <dbReference type="EMBL" id="GLB65966.1"/>
    </source>
</evidence>
<reference evidence="1 2" key="1">
    <citation type="journal article" date="2023" name="Int. J. Syst. Evol. Microbiol.">
        <title>Arthrobacter mangrovi sp. nov., an actinobacterium isolated from the rhizosphere of a mangrove.</title>
        <authorList>
            <person name="Hamada M."/>
            <person name="Saitou S."/>
            <person name="Enomoto N."/>
            <person name="Nanri K."/>
            <person name="Hidaka K."/>
            <person name="Miura T."/>
            <person name="Tamura T."/>
        </authorList>
    </citation>
    <scope>NUCLEOTIDE SEQUENCE [LARGE SCALE GENOMIC DNA]</scope>
    <source>
        <strain evidence="1 2">NBRC 112813</strain>
    </source>
</reference>
<gene>
    <name evidence="1" type="ORF">AHIS1636_04050</name>
</gene>
<name>A0ABQ5MPN8_9MICC</name>
<comment type="caution">
    <text evidence="1">The sequence shown here is derived from an EMBL/GenBank/DDBJ whole genome shotgun (WGS) entry which is preliminary data.</text>
</comment>
<protein>
    <recommendedName>
        <fullName evidence="3">DUF3445 domain-containing protein</fullName>
    </recommendedName>
</protein>
<proteinExistence type="predicted"/>
<dbReference type="RefSeq" id="WP_264794125.1">
    <property type="nucleotide sequence ID" value="NZ_BRVS01000001.1"/>
</dbReference>
<sequence length="332" mass="37514">MIKTPIERYPWPLADSVFRYSANVEPARTVRTTAAGEWGGNILDIDEHYAETVALRLSIFDAEPERCRILPHMDVAAWDTLLFCLTELAATYPESMHLDRSGDTYHWRNDLLDITADFEFGVESSLPMPPLRFAATQLQEDIVLLDQREGRLFADGVALSFSGTWSNTFVVGMGFGDIHGPVPRIHENGMVSRTEQFLMNLVPGENYRRTSWVIAVSPRLDMSLEQFPTWGADTLRRITEDGAYGETRLRVEVQHSVRLPTSNAVLFLVKTHLCPLADIVTVPEWASQLHAVMEELPPDLVAHKGFGEFREEILDWLRERVAEHTIAAGRPA</sequence>